<comment type="caution">
    <text evidence="3">The sequence shown here is derived from an EMBL/GenBank/DDBJ whole genome shotgun (WGS) entry which is preliminary data.</text>
</comment>
<dbReference type="InterPro" id="IPR003488">
    <property type="entry name" value="DprA"/>
</dbReference>
<accession>A0A0P6WI42</accession>
<dbReference type="NCBIfam" id="TIGR00732">
    <property type="entry name" value="dprA"/>
    <property type="match status" value="1"/>
</dbReference>
<dbReference type="PANTHER" id="PTHR43022">
    <property type="entry name" value="PROTEIN SMF"/>
    <property type="match status" value="1"/>
</dbReference>
<sequence>MKGNRNLVFHIHHCRGIGLKGIKRLFETYRDLHSVLELPISKLQQITRSTSTNIETFYKDLHSFSSKRYMQLYAENNIEWITLFDDDYPLLLKNVYDPPFLLFLKGDKKLLQASPKLAVIGSRDATSYTEKVLHTMIPELVKHEIVIVSGLAKGADTIAHKEAIRSGGKTIGVLGGGFQHIYPKQNVDLANHMMAHHLLLSEYPPYIKPEKWHFPFRNRIISGISDAVLVTEARKKSGTFITADYALNEGREVLCLPGSIHDPLAEGTNSLIQEGAKMVLTIEDIFSELKV</sequence>
<evidence type="ECO:0000313" key="4">
    <source>
        <dbReference type="Proteomes" id="UP000050398"/>
    </source>
</evidence>
<name>A0A0P6WI42_9BACI</name>
<dbReference type="Pfam" id="PF02481">
    <property type="entry name" value="DNA_processg_A"/>
    <property type="match status" value="1"/>
</dbReference>
<protein>
    <recommendedName>
        <fullName evidence="2">Smf/DprA SLOG domain-containing protein</fullName>
    </recommendedName>
</protein>
<feature type="domain" description="Smf/DprA SLOG" evidence="2">
    <location>
        <begin position="81"/>
        <end position="289"/>
    </location>
</feature>
<comment type="similarity">
    <text evidence="1">Belongs to the DprA/Smf family.</text>
</comment>
<dbReference type="PATRIC" id="fig|218284.4.peg.97"/>
<proteinExistence type="inferred from homology"/>
<dbReference type="EMBL" id="LIXZ01000001">
    <property type="protein sequence ID" value="KPL61144.1"/>
    <property type="molecule type" value="Genomic_DNA"/>
</dbReference>
<dbReference type="PANTHER" id="PTHR43022:SF1">
    <property type="entry name" value="PROTEIN SMF"/>
    <property type="match status" value="1"/>
</dbReference>
<evidence type="ECO:0000259" key="2">
    <source>
        <dbReference type="Pfam" id="PF02481"/>
    </source>
</evidence>
<dbReference type="OrthoDB" id="9785707at2"/>
<dbReference type="Proteomes" id="UP000050398">
    <property type="component" value="Unassembled WGS sequence"/>
</dbReference>
<dbReference type="InterPro" id="IPR057666">
    <property type="entry name" value="DrpA_SLOG"/>
</dbReference>
<reference evidence="3 4" key="1">
    <citation type="submission" date="2015-08" db="EMBL/GenBank/DDBJ databases">
        <title>Draft Genome Sequence of Bacillus vietnamensis UCD-SED5.</title>
        <authorList>
            <person name="Lee R.D."/>
            <person name="Jospin G."/>
            <person name="Lang J.M."/>
            <person name="Coil D.A."/>
            <person name="Eisen J.A."/>
        </authorList>
    </citation>
    <scope>NUCLEOTIDE SEQUENCE [LARGE SCALE GENOMIC DNA]</scope>
    <source>
        <strain evidence="3 4">UCD-SED5</strain>
    </source>
</reference>
<gene>
    <name evidence="3" type="ORF">AM506_00470</name>
</gene>
<dbReference type="Gene3D" id="3.40.50.450">
    <property type="match status" value="1"/>
</dbReference>
<dbReference type="RefSeq" id="WP_060669760.1">
    <property type="nucleotide sequence ID" value="NZ_LIXZ01000001.1"/>
</dbReference>
<dbReference type="SUPFAM" id="SSF102405">
    <property type="entry name" value="MCP/YpsA-like"/>
    <property type="match status" value="1"/>
</dbReference>
<dbReference type="GO" id="GO:0009294">
    <property type="term" value="P:DNA-mediated transformation"/>
    <property type="evidence" value="ECO:0007669"/>
    <property type="project" value="InterPro"/>
</dbReference>
<evidence type="ECO:0000313" key="3">
    <source>
        <dbReference type="EMBL" id="KPL61144.1"/>
    </source>
</evidence>
<evidence type="ECO:0000256" key="1">
    <source>
        <dbReference type="ARBA" id="ARBA00006525"/>
    </source>
</evidence>
<dbReference type="AlphaFoldDB" id="A0A0P6WI42"/>
<organism evidence="3 4">
    <name type="scientific">Rossellomorea vietnamensis</name>
    <dbReference type="NCBI Taxonomy" id="218284"/>
    <lineage>
        <taxon>Bacteria</taxon>
        <taxon>Bacillati</taxon>
        <taxon>Bacillota</taxon>
        <taxon>Bacilli</taxon>
        <taxon>Bacillales</taxon>
        <taxon>Bacillaceae</taxon>
        <taxon>Rossellomorea</taxon>
    </lineage>
</organism>